<evidence type="ECO:0000313" key="2">
    <source>
        <dbReference type="Proteomes" id="UP000499080"/>
    </source>
</evidence>
<sequence>MADVADKSDEKRTHFTYIWAIENGSFFFSFTQFVSSPVFIVESMEKTEWYLEIFRTSEGSHISMRLWRENDGGPERIEIVFEFAFLRADGLPLKKTTDSITLAKNKHLLT</sequence>
<dbReference type="Proteomes" id="UP000499080">
    <property type="component" value="Unassembled WGS sequence"/>
</dbReference>
<proteinExistence type="predicted"/>
<evidence type="ECO:0000313" key="1">
    <source>
        <dbReference type="EMBL" id="GBM74495.1"/>
    </source>
</evidence>
<dbReference type="OrthoDB" id="6437162at2759"/>
<protein>
    <recommendedName>
        <fullName evidence="3">MATH domain-containing protein</fullName>
    </recommendedName>
</protein>
<organism evidence="1 2">
    <name type="scientific">Araneus ventricosus</name>
    <name type="common">Orbweaver spider</name>
    <name type="synonym">Epeira ventricosa</name>
    <dbReference type="NCBI Taxonomy" id="182803"/>
    <lineage>
        <taxon>Eukaryota</taxon>
        <taxon>Metazoa</taxon>
        <taxon>Ecdysozoa</taxon>
        <taxon>Arthropoda</taxon>
        <taxon>Chelicerata</taxon>
        <taxon>Arachnida</taxon>
        <taxon>Araneae</taxon>
        <taxon>Araneomorphae</taxon>
        <taxon>Entelegynae</taxon>
        <taxon>Araneoidea</taxon>
        <taxon>Araneidae</taxon>
        <taxon>Araneus</taxon>
    </lineage>
</organism>
<keyword evidence="2" id="KW-1185">Reference proteome</keyword>
<evidence type="ECO:0008006" key="3">
    <source>
        <dbReference type="Google" id="ProtNLM"/>
    </source>
</evidence>
<dbReference type="SUPFAM" id="SSF49599">
    <property type="entry name" value="TRAF domain-like"/>
    <property type="match status" value="1"/>
</dbReference>
<accession>A0A4Y2IA53</accession>
<gene>
    <name evidence="1" type="ORF">AVEN_25412_1</name>
</gene>
<comment type="caution">
    <text evidence="1">The sequence shown here is derived from an EMBL/GenBank/DDBJ whole genome shotgun (WGS) entry which is preliminary data.</text>
</comment>
<dbReference type="EMBL" id="BGPR01002501">
    <property type="protein sequence ID" value="GBM74495.1"/>
    <property type="molecule type" value="Genomic_DNA"/>
</dbReference>
<name>A0A4Y2IA53_ARAVE</name>
<dbReference type="Gene3D" id="2.60.210.10">
    <property type="entry name" value="Apoptosis, Tumor Necrosis Factor Receptor Associated Protein 2, Chain A"/>
    <property type="match status" value="1"/>
</dbReference>
<dbReference type="InterPro" id="IPR008974">
    <property type="entry name" value="TRAF-like"/>
</dbReference>
<dbReference type="AlphaFoldDB" id="A0A4Y2IA53"/>
<reference evidence="1 2" key="1">
    <citation type="journal article" date="2019" name="Sci. Rep.">
        <title>Orb-weaving spider Araneus ventricosus genome elucidates the spidroin gene catalogue.</title>
        <authorList>
            <person name="Kono N."/>
            <person name="Nakamura H."/>
            <person name="Ohtoshi R."/>
            <person name="Moran D.A.P."/>
            <person name="Shinohara A."/>
            <person name="Yoshida Y."/>
            <person name="Fujiwara M."/>
            <person name="Mori M."/>
            <person name="Tomita M."/>
            <person name="Arakawa K."/>
        </authorList>
    </citation>
    <scope>NUCLEOTIDE SEQUENCE [LARGE SCALE GENOMIC DNA]</scope>
</reference>